<evidence type="ECO:0000313" key="1">
    <source>
        <dbReference type="EMBL" id="ERP31674.1"/>
    </source>
</evidence>
<accession>U7D575</accession>
<reference evidence="1 2" key="1">
    <citation type="journal article" date="2013" name="Environ. Microbiol.">
        <title>Genome analysis of Chitinivibrio alkaliphilus gen. nov., sp. nov., a novel extremely haloalkaliphilic anaerobic chitinolytic bacterium from the candidate phylum Termite Group 3.</title>
        <authorList>
            <person name="Sorokin D.Y."/>
            <person name="Gumerov V.M."/>
            <person name="Rakitin A.L."/>
            <person name="Beletsky A.V."/>
            <person name="Damste J.S."/>
            <person name="Muyzer G."/>
            <person name="Mardanov A.V."/>
            <person name="Ravin N.V."/>
        </authorList>
    </citation>
    <scope>NUCLEOTIDE SEQUENCE [LARGE SCALE GENOMIC DNA]</scope>
    <source>
        <strain evidence="1 2">ACht1</strain>
    </source>
</reference>
<dbReference type="InterPro" id="IPR019613">
    <property type="entry name" value="DUF4198"/>
</dbReference>
<dbReference type="RefSeq" id="WP_022636797.1">
    <property type="nucleotide sequence ID" value="NZ_ASJR01000010.1"/>
</dbReference>
<dbReference type="Proteomes" id="UP000017148">
    <property type="component" value="Unassembled WGS sequence"/>
</dbReference>
<protein>
    <recommendedName>
        <fullName evidence="3">DUF4198 domain-containing protein</fullName>
    </recommendedName>
</protein>
<organism evidence="1 2">
    <name type="scientific">Chitinivibrio alkaliphilus ACht1</name>
    <dbReference type="NCBI Taxonomy" id="1313304"/>
    <lineage>
        <taxon>Bacteria</taxon>
        <taxon>Pseudomonadati</taxon>
        <taxon>Fibrobacterota</taxon>
        <taxon>Chitinivibrionia</taxon>
        <taxon>Chitinivibrionales</taxon>
        <taxon>Chitinivibrionaceae</taxon>
        <taxon>Chitinivibrio</taxon>
    </lineage>
</organism>
<proteinExistence type="predicted"/>
<dbReference type="OrthoDB" id="5511476at2"/>
<dbReference type="EMBL" id="ASJR01000010">
    <property type="protein sequence ID" value="ERP31674.1"/>
    <property type="molecule type" value="Genomic_DNA"/>
</dbReference>
<gene>
    <name evidence="1" type="ORF">CALK_1330</name>
</gene>
<dbReference type="eggNOG" id="COG5266">
    <property type="taxonomic scope" value="Bacteria"/>
</dbReference>
<dbReference type="STRING" id="1313304.CALK_1330"/>
<evidence type="ECO:0008006" key="3">
    <source>
        <dbReference type="Google" id="ProtNLM"/>
    </source>
</evidence>
<evidence type="ECO:0000313" key="2">
    <source>
        <dbReference type="Proteomes" id="UP000017148"/>
    </source>
</evidence>
<keyword evidence="2" id="KW-1185">Reference proteome</keyword>
<name>U7D575_9BACT</name>
<sequence>MYSLFNRVTLVCLISISVLYSHHLWVFENGVDTFTVARGGIPDDVHTYNPARITSVTAKNSSNKEVEARTEKRGDHLNIIFHKDTPDLIMTTARWGDRVQTDDGKKLMPKDAAEIEGYTVHSTFFSTQYSKTFFSPSEEVWGKNHALKLEIVPRSNYSDITTGDTLHIQVLFEDTPLAETDIRASGTRDVLARTDENGNAKVELREDALQTLFVRHSIPDTKESWYDTLQYMSFLTFQLQK</sequence>
<dbReference type="Pfam" id="PF10670">
    <property type="entry name" value="DUF4198"/>
    <property type="match status" value="1"/>
</dbReference>
<dbReference type="AlphaFoldDB" id="U7D575"/>
<comment type="caution">
    <text evidence="1">The sequence shown here is derived from an EMBL/GenBank/DDBJ whole genome shotgun (WGS) entry which is preliminary data.</text>
</comment>